<dbReference type="CDD" id="cd06462">
    <property type="entry name" value="Peptidase_S24_S26"/>
    <property type="match status" value="1"/>
</dbReference>
<keyword evidence="1" id="KW-0812">Transmembrane</keyword>
<reference evidence="2 3" key="1">
    <citation type="journal article" date="1999" name="Proc. Jpn. Acad.">
        <title>Determination of the complete genomic DNA sequence of Thermoplasma volvanium GSS1.</title>
        <authorList>
            <person name="Kawashima T."/>
            <person name="Yamamoto Y."/>
            <person name="Aramaki H."/>
            <person name="Nunoshiba T."/>
            <person name="Kawamoto T."/>
            <person name="Watanabe K."/>
            <person name="Yamazaki M."/>
            <person name="Kanehori K."/>
            <person name="Amano N."/>
            <person name="Ohya Y."/>
            <person name="Makino K."/>
            <person name="Suzuki M."/>
        </authorList>
    </citation>
    <scope>NUCLEOTIDE SEQUENCE [LARGE SCALE GENOMIC DNA]</scope>
    <source>
        <strain evidence="3">ATCC 51530 / DSM 4299 / JCM 9571 / NBRC 15438 / GSS1</strain>
    </source>
</reference>
<evidence type="ECO:0000313" key="2">
    <source>
        <dbReference type="EMBL" id="BAB59364.1"/>
    </source>
</evidence>
<dbReference type="STRING" id="273116.gene:9380993"/>
<keyword evidence="1" id="KW-0472">Membrane</keyword>
<dbReference type="AlphaFoldDB" id="Q97C81"/>
<gene>
    <name evidence="2" type="ORF">TVG0230905</name>
</gene>
<keyword evidence="3" id="KW-1185">Reference proteome</keyword>
<keyword evidence="1" id="KW-1133">Transmembrane helix</keyword>
<accession>Q97C81</accession>
<evidence type="ECO:0000313" key="3">
    <source>
        <dbReference type="Proteomes" id="UP000001017"/>
    </source>
</evidence>
<reference evidence="2 3" key="2">
    <citation type="journal article" date="2000" name="Proc. Natl. Acad. Sci. U.S.A.">
        <title>Archaeal adaptation to higher temperatures revealed by genomic sequence of Thermoplasma volcanium.</title>
        <authorList>
            <person name="Kawashima T."/>
            <person name="Amano N."/>
            <person name="Koike H."/>
            <person name="Makino S."/>
            <person name="Higuchi S."/>
            <person name="Kawashima-Ohya Y."/>
            <person name="Watanabe K."/>
            <person name="Yamazaki M."/>
            <person name="Kanehori K."/>
            <person name="Kawamoto T."/>
            <person name="Nunoshiba T."/>
            <person name="Yamamoto Y."/>
            <person name="Aramaki H."/>
            <person name="Makino K."/>
            <person name="Suzuki M."/>
        </authorList>
    </citation>
    <scope>NUCLEOTIDE SEQUENCE [LARGE SCALE GENOMIC DNA]</scope>
    <source>
        <strain evidence="3">ATCC 51530 / DSM 4299 / JCM 9571 / NBRC 15438 / GSS1</strain>
    </source>
</reference>
<feature type="transmembrane region" description="Helical" evidence="1">
    <location>
        <begin position="221"/>
        <end position="242"/>
    </location>
</feature>
<organism evidence="2 3">
    <name type="scientific">Thermoplasma volcanium (strain ATCC 51530 / DSM 4299 / JCM 9571 / NBRC 15438 / GSS1)</name>
    <dbReference type="NCBI Taxonomy" id="273116"/>
    <lineage>
        <taxon>Archaea</taxon>
        <taxon>Methanobacteriati</taxon>
        <taxon>Thermoplasmatota</taxon>
        <taxon>Thermoplasmata</taxon>
        <taxon>Thermoplasmatales</taxon>
        <taxon>Thermoplasmataceae</taxon>
        <taxon>Thermoplasma</taxon>
    </lineage>
</organism>
<proteinExistence type="predicted"/>
<sequence length="251" mass="28263">MAIIIFVLAATIYGGIWPPFSVVESESMEHGSSWEPGVINTGDIVLLKKVNDPLNNIVTYVDGRSIGFKTYGEYGDVILYNAPDGEIIIHRAMFYLTWDNGNPVVYGYHGQSWIKVTKEYVIIYNCSYNGRNLFVSLKGMENESGFITVGDHNLATSKEFLSQYDAYIAADQNIFGFPPVPPSKVVAVAYGQIPWLGLIKLNIMRLYGEWPYYNEVPKNAYTYLLSLIASIIIIPYASINIYKKIKKKVKV</sequence>
<dbReference type="PaxDb" id="273116-14324436"/>
<dbReference type="EMBL" id="BA000011">
    <property type="protein sequence ID" value="BAB59364.1"/>
    <property type="molecule type" value="Genomic_DNA"/>
</dbReference>
<evidence type="ECO:0000256" key="1">
    <source>
        <dbReference type="SAM" id="Phobius"/>
    </source>
</evidence>
<dbReference type="eggNOG" id="arCOG01739">
    <property type="taxonomic scope" value="Archaea"/>
</dbReference>
<name>Q97C81_THEVO</name>
<dbReference type="Proteomes" id="UP000001017">
    <property type="component" value="Chromosome"/>
</dbReference>
<dbReference type="KEGG" id="tvo:TVG0230905"/>
<protein>
    <submittedName>
        <fullName evidence="2">Signal sequence peptidase</fullName>
    </submittedName>
</protein>
<dbReference type="HOGENOM" id="CLU_054902_2_0_2"/>